<keyword evidence="1" id="KW-0472">Membrane</keyword>
<evidence type="ECO:0000313" key="4">
    <source>
        <dbReference type="Proteomes" id="UP000499080"/>
    </source>
</evidence>
<keyword evidence="4" id="KW-1185">Reference proteome</keyword>
<dbReference type="EMBL" id="BGPR01025745">
    <property type="protein sequence ID" value="GBN94915.1"/>
    <property type="molecule type" value="Genomic_DNA"/>
</dbReference>
<keyword evidence="1" id="KW-0812">Transmembrane</keyword>
<gene>
    <name evidence="3" type="ORF">AVEN_222663_1</name>
    <name evidence="2" type="ORF">AVEN_243177_1</name>
</gene>
<organism evidence="2 4">
    <name type="scientific">Araneus ventricosus</name>
    <name type="common">Orbweaver spider</name>
    <name type="synonym">Epeira ventricosa</name>
    <dbReference type="NCBI Taxonomy" id="182803"/>
    <lineage>
        <taxon>Eukaryota</taxon>
        <taxon>Metazoa</taxon>
        <taxon>Ecdysozoa</taxon>
        <taxon>Arthropoda</taxon>
        <taxon>Chelicerata</taxon>
        <taxon>Arachnida</taxon>
        <taxon>Araneae</taxon>
        <taxon>Araneomorphae</taxon>
        <taxon>Entelegynae</taxon>
        <taxon>Araneoidea</taxon>
        <taxon>Araneidae</taxon>
        <taxon>Araneus</taxon>
    </lineage>
</organism>
<name>A0A4Y2T6Z9_ARAVE</name>
<dbReference type="AlphaFoldDB" id="A0A4Y2T6Z9"/>
<evidence type="ECO:0000313" key="2">
    <source>
        <dbReference type="EMBL" id="GBN94915.1"/>
    </source>
</evidence>
<keyword evidence="1" id="KW-1133">Transmembrane helix</keyword>
<evidence type="ECO:0000256" key="1">
    <source>
        <dbReference type="SAM" id="Phobius"/>
    </source>
</evidence>
<sequence length="110" mass="12770">MREAGLSCEVLCPTKIRSLRRKSGEKKETLSPFNLYGLWAAGRAALGGTEPTEREKDARFNLFFSFSSFLHKVAISLAVYVFWFRFLLRGQKHICLIDYLLSLDRRLDFF</sequence>
<proteinExistence type="predicted"/>
<reference evidence="2 4" key="1">
    <citation type="journal article" date="2019" name="Sci. Rep.">
        <title>Orb-weaving spider Araneus ventricosus genome elucidates the spidroin gene catalogue.</title>
        <authorList>
            <person name="Kono N."/>
            <person name="Nakamura H."/>
            <person name="Ohtoshi R."/>
            <person name="Moran D.A.P."/>
            <person name="Shinohara A."/>
            <person name="Yoshida Y."/>
            <person name="Fujiwara M."/>
            <person name="Mori M."/>
            <person name="Tomita M."/>
            <person name="Arakawa K."/>
        </authorList>
    </citation>
    <scope>NUCLEOTIDE SEQUENCE [LARGE SCALE GENOMIC DNA]</scope>
</reference>
<protein>
    <submittedName>
        <fullName evidence="2">Uncharacterized protein</fullName>
    </submittedName>
</protein>
<feature type="transmembrane region" description="Helical" evidence="1">
    <location>
        <begin position="62"/>
        <end position="83"/>
    </location>
</feature>
<accession>A0A4Y2T6Z9</accession>
<dbReference type="Proteomes" id="UP000499080">
    <property type="component" value="Unassembled WGS sequence"/>
</dbReference>
<evidence type="ECO:0000313" key="3">
    <source>
        <dbReference type="EMBL" id="GBN94921.1"/>
    </source>
</evidence>
<comment type="caution">
    <text evidence="2">The sequence shown here is derived from an EMBL/GenBank/DDBJ whole genome shotgun (WGS) entry which is preliminary data.</text>
</comment>
<dbReference type="EMBL" id="BGPR01025747">
    <property type="protein sequence ID" value="GBN94921.1"/>
    <property type="molecule type" value="Genomic_DNA"/>
</dbReference>